<keyword evidence="4" id="KW-1185">Reference proteome</keyword>
<evidence type="ECO:0000313" key="4">
    <source>
        <dbReference type="Proteomes" id="UP001152755"/>
    </source>
</evidence>
<reference evidence="3" key="1">
    <citation type="submission" date="2022-08" db="EMBL/GenBank/DDBJ databases">
        <title>Genome analysis of Corynebacteriales strain.</title>
        <authorList>
            <person name="Lee S.D."/>
        </authorList>
    </citation>
    <scope>NUCLEOTIDE SEQUENCE</scope>
    <source>
        <strain evidence="3">D3-21</strain>
    </source>
</reference>
<sequence length="160" mass="16303">MTSAGRPGRDPATDAHDPDANGFEDILFGEGVVEDDACDGRVPEGRALGEEGLREGRSGVGIDDGPGGANVVVRGLRACSGAVAVGVVVLALVVVVTAVLGARRHFPGPGAESLTVHVLAAVAVLVAQHYADRRRGLLAVAAALVVPVIAGAVLWTQWWT</sequence>
<keyword evidence="2" id="KW-0812">Transmembrane</keyword>
<feature type="transmembrane region" description="Helical" evidence="2">
    <location>
        <begin position="82"/>
        <end position="102"/>
    </location>
</feature>
<keyword evidence="2" id="KW-1133">Transmembrane helix</keyword>
<accession>A0A9X4M6H5</accession>
<dbReference type="Proteomes" id="UP001152755">
    <property type="component" value="Unassembled WGS sequence"/>
</dbReference>
<feature type="transmembrane region" description="Helical" evidence="2">
    <location>
        <begin position="138"/>
        <end position="158"/>
    </location>
</feature>
<feature type="compositionally biased region" description="Basic and acidic residues" evidence="1">
    <location>
        <begin position="7"/>
        <end position="19"/>
    </location>
</feature>
<dbReference type="EMBL" id="JANRHA010000007">
    <property type="protein sequence ID" value="MDG3015361.1"/>
    <property type="molecule type" value="Genomic_DNA"/>
</dbReference>
<feature type="transmembrane region" description="Helical" evidence="2">
    <location>
        <begin position="114"/>
        <end position="131"/>
    </location>
</feature>
<keyword evidence="2" id="KW-0472">Membrane</keyword>
<proteinExistence type="predicted"/>
<dbReference type="AlphaFoldDB" id="A0A9X4M6H5"/>
<name>A0A9X4M6H5_9ACTN</name>
<dbReference type="RefSeq" id="WP_277835351.1">
    <property type="nucleotide sequence ID" value="NZ_JAAIVF010000008.1"/>
</dbReference>
<organism evidence="3 4">
    <name type="scientific">Speluncibacter jeojiensis</name>
    <dbReference type="NCBI Taxonomy" id="2710754"/>
    <lineage>
        <taxon>Bacteria</taxon>
        <taxon>Bacillati</taxon>
        <taxon>Actinomycetota</taxon>
        <taxon>Actinomycetes</taxon>
        <taxon>Mycobacteriales</taxon>
        <taxon>Speluncibacteraceae</taxon>
        <taxon>Speluncibacter</taxon>
    </lineage>
</organism>
<evidence type="ECO:0000256" key="1">
    <source>
        <dbReference type="SAM" id="MobiDB-lite"/>
    </source>
</evidence>
<evidence type="ECO:0000256" key="2">
    <source>
        <dbReference type="SAM" id="Phobius"/>
    </source>
</evidence>
<evidence type="ECO:0000313" key="3">
    <source>
        <dbReference type="EMBL" id="MDG3015361.1"/>
    </source>
</evidence>
<gene>
    <name evidence="3" type="ORF">NVS88_12455</name>
</gene>
<protein>
    <submittedName>
        <fullName evidence="3">Uncharacterized protein</fullName>
    </submittedName>
</protein>
<comment type="caution">
    <text evidence="3">The sequence shown here is derived from an EMBL/GenBank/DDBJ whole genome shotgun (WGS) entry which is preliminary data.</text>
</comment>
<feature type="region of interest" description="Disordered" evidence="1">
    <location>
        <begin position="1"/>
        <end position="20"/>
    </location>
</feature>